<dbReference type="EMBL" id="CP042905">
    <property type="protein sequence ID" value="QEE16460.1"/>
    <property type="molecule type" value="Genomic_DNA"/>
</dbReference>
<dbReference type="Gene3D" id="3.90.1530.10">
    <property type="entry name" value="Conserved hypothetical protein from pyrococcus furiosus pfu- 392566-001, ParB domain"/>
    <property type="match status" value="1"/>
</dbReference>
<gene>
    <name evidence="1" type="ORF">DSAG12_02290</name>
</gene>
<proteinExistence type="predicted"/>
<dbReference type="SUPFAM" id="SSF110849">
    <property type="entry name" value="ParB/Sulfiredoxin"/>
    <property type="match status" value="1"/>
</dbReference>
<evidence type="ECO:0000313" key="1">
    <source>
        <dbReference type="EMBL" id="QEE16460.1"/>
    </source>
</evidence>
<organism evidence="1 2">
    <name type="scientific">Promethearchaeum syntrophicum</name>
    <dbReference type="NCBI Taxonomy" id="2594042"/>
    <lineage>
        <taxon>Archaea</taxon>
        <taxon>Promethearchaeati</taxon>
        <taxon>Promethearchaeota</taxon>
        <taxon>Promethearchaeia</taxon>
        <taxon>Promethearchaeales</taxon>
        <taxon>Promethearchaeaceae</taxon>
        <taxon>Promethearchaeum</taxon>
    </lineage>
</organism>
<name>A0A5B9DCH8_9ARCH</name>
<reference evidence="1 2" key="1">
    <citation type="journal article" date="2020" name="Nature">
        <title>Isolation of an archaeon at the prokaryote-eukaryote interface.</title>
        <authorList>
            <person name="Imachi H."/>
            <person name="Nobu M.K."/>
            <person name="Nakahara N."/>
            <person name="Morono Y."/>
            <person name="Ogawara M."/>
            <person name="Takaki Y."/>
            <person name="Takano Y."/>
            <person name="Uematsu K."/>
            <person name="Ikuta T."/>
            <person name="Ito M."/>
            <person name="Matsui Y."/>
            <person name="Miyazaki M."/>
            <person name="Murata K."/>
            <person name="Saito Y."/>
            <person name="Sakai S."/>
            <person name="Song C."/>
            <person name="Tasumi E."/>
            <person name="Yamanaka Y."/>
            <person name="Yamaguchi T."/>
            <person name="Kamagata Y."/>
            <person name="Tamaki H."/>
            <person name="Takai K."/>
        </authorList>
    </citation>
    <scope>NUCLEOTIDE SEQUENCE [LARGE SCALE GENOMIC DNA]</scope>
    <source>
        <strain evidence="1 2">MK-D1</strain>
    </source>
</reference>
<protein>
    <submittedName>
        <fullName evidence="1">ParB N-terminal domain-containing protein</fullName>
    </submittedName>
</protein>
<dbReference type="Proteomes" id="UP000321408">
    <property type="component" value="Chromosome"/>
</dbReference>
<evidence type="ECO:0000313" key="2">
    <source>
        <dbReference type="Proteomes" id="UP000321408"/>
    </source>
</evidence>
<accession>A0A5B9DCH8</accession>
<dbReference type="InterPro" id="IPR036086">
    <property type="entry name" value="ParB/Sulfiredoxin_sf"/>
</dbReference>
<dbReference type="KEGG" id="psyt:DSAG12_02290"/>
<keyword evidence="2" id="KW-1185">Reference proteome</keyword>
<dbReference type="GeneID" id="41330278"/>
<dbReference type="RefSeq" id="WP_147663337.1">
    <property type="nucleotide sequence ID" value="NZ_CP042905.2"/>
</dbReference>
<sequence length="199" mass="23714">MVNSEIKWEFIDVDEFTIKHLQDFNVKDLTRMFLRVEDPMVPELAYLAFLLKSKWGVTFDIERGIRRTLMQLRLPLFEGKGLSWKERKMNPAKIWASEDSLDFEKFQMVKVALEYMIKNHKPIPPVVVWLIKTESRYNLVCHDGHHRIHVANELKMPIPAIVLEYWIDNREIPILPQKIPYRKINSYVIDLPIEKFVPI</sequence>
<reference evidence="1 2" key="2">
    <citation type="journal article" date="2024" name="Int. J. Syst. Evol. Microbiol.">
        <title>Promethearchaeum syntrophicum gen. nov., sp. nov., an anaerobic, obligately syntrophic archaeon, the first isolate of the lineage 'Asgard' archaea, and proposal of the new archaeal phylum Promethearchaeota phyl. nov. and kingdom Promethearchaeati regn. nov.</title>
        <authorList>
            <person name="Imachi H."/>
            <person name="Nobu M.K."/>
            <person name="Kato S."/>
            <person name="Takaki Y."/>
            <person name="Miyazaki M."/>
            <person name="Miyata M."/>
            <person name="Ogawara M."/>
            <person name="Saito Y."/>
            <person name="Sakai S."/>
            <person name="Tahara Y.O."/>
            <person name="Takano Y."/>
            <person name="Tasumi E."/>
            <person name="Uematsu K."/>
            <person name="Yoshimura T."/>
            <person name="Itoh T."/>
            <person name="Ohkuma M."/>
            <person name="Takai K."/>
        </authorList>
    </citation>
    <scope>NUCLEOTIDE SEQUENCE [LARGE SCALE GENOMIC DNA]</scope>
    <source>
        <strain evidence="1 2">MK-D1</strain>
    </source>
</reference>
<dbReference type="AlphaFoldDB" id="A0A5B9DCH8"/>